<keyword evidence="3" id="KW-1185">Reference proteome</keyword>
<comment type="caution">
    <text evidence="2">The sequence shown here is derived from an EMBL/GenBank/DDBJ whole genome shotgun (WGS) entry which is preliminary data.</text>
</comment>
<organism evidence="2 3">
    <name type="scientific">Xylaria grammica</name>
    <dbReference type="NCBI Taxonomy" id="363999"/>
    <lineage>
        <taxon>Eukaryota</taxon>
        <taxon>Fungi</taxon>
        <taxon>Dikarya</taxon>
        <taxon>Ascomycota</taxon>
        <taxon>Pezizomycotina</taxon>
        <taxon>Sordariomycetes</taxon>
        <taxon>Xylariomycetidae</taxon>
        <taxon>Xylariales</taxon>
        <taxon>Xylariaceae</taxon>
        <taxon>Xylaria</taxon>
    </lineage>
</organism>
<name>A0A439CW75_9PEZI</name>
<gene>
    <name evidence="2" type="ORF">EKO27_g8661</name>
</gene>
<dbReference type="InterPro" id="IPR051468">
    <property type="entry name" value="Fungal_SecMetab_SDRs"/>
</dbReference>
<comment type="similarity">
    <text evidence="1">Belongs to the short-chain dehydrogenases/reductases (SDR) family.</text>
</comment>
<evidence type="ECO:0000313" key="2">
    <source>
        <dbReference type="EMBL" id="RWA06453.1"/>
    </source>
</evidence>
<evidence type="ECO:0000256" key="1">
    <source>
        <dbReference type="ARBA" id="ARBA00006484"/>
    </source>
</evidence>
<protein>
    <submittedName>
        <fullName evidence="2">Uncharacterized protein</fullName>
    </submittedName>
</protein>
<dbReference type="GO" id="GO:0005737">
    <property type="term" value="C:cytoplasm"/>
    <property type="evidence" value="ECO:0007669"/>
    <property type="project" value="TreeGrafter"/>
</dbReference>
<dbReference type="GO" id="GO:0016491">
    <property type="term" value="F:oxidoreductase activity"/>
    <property type="evidence" value="ECO:0007669"/>
    <property type="project" value="TreeGrafter"/>
</dbReference>
<dbReference type="SUPFAM" id="SSF51735">
    <property type="entry name" value="NAD(P)-binding Rossmann-fold domains"/>
    <property type="match status" value="1"/>
</dbReference>
<evidence type="ECO:0000313" key="3">
    <source>
        <dbReference type="Proteomes" id="UP000286045"/>
    </source>
</evidence>
<dbReference type="PANTHER" id="PTHR43544">
    <property type="entry name" value="SHORT-CHAIN DEHYDROGENASE/REDUCTASE"/>
    <property type="match status" value="1"/>
</dbReference>
<sequence>MSKPWIFISPANRGIGHALAAHLLRSTTLPILATARSDLAGVKESLVAASTATASANPRSREADASRLHVTYLDVADESSIEAASQMAASLFPPSSHHLHLAFALPGILHPEKQPRRIAYDAALATLQTNTLGPLMLMKWFGELLPRKGTDMSYVKAQASGGDADADDSLGQRFRLPAHATWLTNSARVGSTGDNRLGGWYSYRASKAGVNSITKTFDLHLRARSAGNAVAVAYHPGTVKTGLSREFWGRVAEDKLFSPEFAVRKMLEVVASRTARDGGKCWDWRGQEVPP</sequence>
<dbReference type="InterPro" id="IPR036291">
    <property type="entry name" value="NAD(P)-bd_dom_sf"/>
</dbReference>
<dbReference type="Proteomes" id="UP000286045">
    <property type="component" value="Unassembled WGS sequence"/>
</dbReference>
<proteinExistence type="inferred from homology"/>
<dbReference type="AlphaFoldDB" id="A0A439CW75"/>
<reference evidence="2 3" key="1">
    <citation type="submission" date="2018-12" db="EMBL/GenBank/DDBJ databases">
        <title>Draft genome sequence of Xylaria grammica IHI A82.</title>
        <authorList>
            <person name="Buettner E."/>
            <person name="Kellner H."/>
        </authorList>
    </citation>
    <scope>NUCLEOTIDE SEQUENCE [LARGE SCALE GENOMIC DNA]</scope>
    <source>
        <strain evidence="2 3">IHI A82</strain>
    </source>
</reference>
<dbReference type="PANTHER" id="PTHR43544:SF12">
    <property type="entry name" value="NAD(P)-BINDING ROSSMANN-FOLD SUPERFAMILY PROTEIN"/>
    <property type="match status" value="1"/>
</dbReference>
<dbReference type="Gene3D" id="3.40.50.720">
    <property type="entry name" value="NAD(P)-binding Rossmann-like Domain"/>
    <property type="match status" value="1"/>
</dbReference>
<accession>A0A439CW75</accession>
<dbReference type="EMBL" id="RYZI01000336">
    <property type="protein sequence ID" value="RWA06453.1"/>
    <property type="molecule type" value="Genomic_DNA"/>
</dbReference>